<accession>A0A8J5TLL9</accession>
<evidence type="ECO:0000313" key="3">
    <source>
        <dbReference type="Proteomes" id="UP000747542"/>
    </source>
</evidence>
<evidence type="ECO:0000256" key="1">
    <source>
        <dbReference type="SAM" id="MobiDB-lite"/>
    </source>
</evidence>
<sequence>MPSGHPGNAFHHYTGHGLDRDTQHLQVTDTTPAHDNHQQQTMVVEHSRTSTLPQHYSQTDNNVDKH</sequence>
<gene>
    <name evidence="2" type="ORF">Hamer_G023071</name>
</gene>
<feature type="compositionally biased region" description="Polar residues" evidence="1">
    <location>
        <begin position="49"/>
        <end position="66"/>
    </location>
</feature>
<name>A0A8J5TLL9_HOMAM</name>
<protein>
    <submittedName>
        <fullName evidence="2">Uncharacterized protein</fullName>
    </submittedName>
</protein>
<reference evidence="2" key="1">
    <citation type="journal article" date="2021" name="Sci. Adv.">
        <title>The American lobster genome reveals insights on longevity, neural, and immune adaptations.</title>
        <authorList>
            <person name="Polinski J.M."/>
            <person name="Zimin A.V."/>
            <person name="Clark K.F."/>
            <person name="Kohn A.B."/>
            <person name="Sadowski N."/>
            <person name="Timp W."/>
            <person name="Ptitsyn A."/>
            <person name="Khanna P."/>
            <person name="Romanova D.Y."/>
            <person name="Williams P."/>
            <person name="Greenwood S.J."/>
            <person name="Moroz L.L."/>
            <person name="Walt D.R."/>
            <person name="Bodnar A.G."/>
        </authorList>
    </citation>
    <scope>NUCLEOTIDE SEQUENCE</scope>
    <source>
        <strain evidence="2">GMGI-L3</strain>
    </source>
</reference>
<comment type="caution">
    <text evidence="2">The sequence shown here is derived from an EMBL/GenBank/DDBJ whole genome shotgun (WGS) entry which is preliminary data.</text>
</comment>
<dbReference type="Proteomes" id="UP000747542">
    <property type="component" value="Unassembled WGS sequence"/>
</dbReference>
<feature type="region of interest" description="Disordered" evidence="1">
    <location>
        <begin position="1"/>
        <end position="66"/>
    </location>
</feature>
<keyword evidence="3" id="KW-1185">Reference proteome</keyword>
<organism evidence="2 3">
    <name type="scientific">Homarus americanus</name>
    <name type="common">American lobster</name>
    <dbReference type="NCBI Taxonomy" id="6706"/>
    <lineage>
        <taxon>Eukaryota</taxon>
        <taxon>Metazoa</taxon>
        <taxon>Ecdysozoa</taxon>
        <taxon>Arthropoda</taxon>
        <taxon>Crustacea</taxon>
        <taxon>Multicrustacea</taxon>
        <taxon>Malacostraca</taxon>
        <taxon>Eumalacostraca</taxon>
        <taxon>Eucarida</taxon>
        <taxon>Decapoda</taxon>
        <taxon>Pleocyemata</taxon>
        <taxon>Astacidea</taxon>
        <taxon>Nephropoidea</taxon>
        <taxon>Nephropidae</taxon>
        <taxon>Homarus</taxon>
    </lineage>
</organism>
<proteinExistence type="predicted"/>
<evidence type="ECO:0000313" key="2">
    <source>
        <dbReference type="EMBL" id="KAG7177826.1"/>
    </source>
</evidence>
<dbReference type="EMBL" id="JAHLQT010001681">
    <property type="protein sequence ID" value="KAG7177826.1"/>
    <property type="molecule type" value="Genomic_DNA"/>
</dbReference>
<dbReference type="AlphaFoldDB" id="A0A8J5TLL9"/>